<dbReference type="PANTHER" id="PTHR23210">
    <property type="entry name" value="ACTIVATING TRANSCRIPTION FACTOR 7 INTERACTING PROTEIN"/>
    <property type="match status" value="1"/>
</dbReference>
<dbReference type="PANTHER" id="PTHR23210:SF26">
    <property type="entry name" value="ACTIVATING TRANSCRIPTION FACTOR 7-INTERACTING PROTEIN 1"/>
    <property type="match status" value="1"/>
</dbReference>
<dbReference type="AlphaFoldDB" id="A0A9J6BAL4"/>
<evidence type="ECO:0000256" key="1">
    <source>
        <dbReference type="SAM" id="MobiDB-lite"/>
    </source>
</evidence>
<feature type="compositionally biased region" description="Polar residues" evidence="1">
    <location>
        <begin position="28"/>
        <end position="45"/>
    </location>
</feature>
<sequence length="528" mass="60283">MAPISTTSVQNKSILQDNLDMLEEITTTHRNSPINDENEASSDSFKSLERSPADFEPIKLNFAKKFHNKSGKMTREELEEILLQKIVEAMVYKTKVAEYRSHQERYEIAIESFLDRIVNLEKQYYDLQLAHNDVMQKIREYQTLGPQMREIEPIKVIRAVGLQVISITSSENHQPIVIPDSPEPPRKNKKLNQKNNNNLNTRGQKRKNNDENDQNNSKRQKKNQEVVEVDEINEIEKQKTAKTRKSTFNCFDIGNNSTIIENDGKISDSCLDDTIMAETTKNHEKNPITTSKTPEKMKNNKNSPKVAKTVQNKEIFKAPKSAAAKTVTKKSSVATQALLNTSMSSECSFMSDATFSKFDPTVNARMTSTPVKKIASAPENVNKKPPVVVRKPSEIREIPISLVDKKNIKIPTLPLKPKQAFPSMNNSLKKPPARPILNVEKKTEGIKLTWNMNFKQKDHSDIKKYQLYAFNHKDECKTENWNKIGDIDPLLLPMAVILGFNENVYHFAIRVEDVEGRIGDFSEPKTWN</sequence>
<evidence type="ECO:0000313" key="3">
    <source>
        <dbReference type="EMBL" id="KAG5666646.1"/>
    </source>
</evidence>
<gene>
    <name evidence="3" type="ORF">PVAND_014662</name>
</gene>
<name>A0A9J6BAL4_POLVA</name>
<evidence type="ECO:0000313" key="4">
    <source>
        <dbReference type="Proteomes" id="UP001107558"/>
    </source>
</evidence>
<dbReference type="GO" id="GO:0006355">
    <property type="term" value="P:regulation of DNA-templated transcription"/>
    <property type="evidence" value="ECO:0007669"/>
    <property type="project" value="TreeGrafter"/>
</dbReference>
<dbReference type="InterPro" id="IPR056565">
    <property type="entry name" value="Fn3_ATF7IP"/>
</dbReference>
<dbReference type="Pfam" id="PF16794">
    <property type="entry name" value="fn3_4"/>
    <property type="match status" value="1"/>
</dbReference>
<evidence type="ECO:0000259" key="2">
    <source>
        <dbReference type="Pfam" id="PF16794"/>
    </source>
</evidence>
<proteinExistence type="predicted"/>
<reference evidence="3" key="1">
    <citation type="submission" date="2021-03" db="EMBL/GenBank/DDBJ databases">
        <title>Chromosome level genome of the anhydrobiotic midge Polypedilum vanderplanki.</title>
        <authorList>
            <person name="Yoshida Y."/>
            <person name="Kikawada T."/>
            <person name="Gusev O."/>
        </authorList>
    </citation>
    <scope>NUCLEOTIDE SEQUENCE</scope>
    <source>
        <strain evidence="3">NIAS01</strain>
        <tissue evidence="3">Whole body or cell culture</tissue>
    </source>
</reference>
<dbReference type="GO" id="GO:0003712">
    <property type="term" value="F:transcription coregulator activity"/>
    <property type="evidence" value="ECO:0007669"/>
    <property type="project" value="TreeGrafter"/>
</dbReference>
<feature type="region of interest" description="Disordered" evidence="1">
    <location>
        <begin position="285"/>
        <end position="305"/>
    </location>
</feature>
<feature type="domain" description="Activating transcription factor 7-interacting protein Fn3" evidence="2">
    <location>
        <begin position="430"/>
        <end position="526"/>
    </location>
</feature>
<comment type="caution">
    <text evidence="3">The sequence shown here is derived from an EMBL/GenBank/DDBJ whole genome shotgun (WGS) entry which is preliminary data.</text>
</comment>
<dbReference type="OrthoDB" id="2434995at2759"/>
<feature type="region of interest" description="Disordered" evidence="1">
    <location>
        <begin position="173"/>
        <end position="226"/>
    </location>
</feature>
<keyword evidence="4" id="KW-1185">Reference proteome</keyword>
<dbReference type="GO" id="GO:0005634">
    <property type="term" value="C:nucleus"/>
    <property type="evidence" value="ECO:0007669"/>
    <property type="project" value="TreeGrafter"/>
</dbReference>
<accession>A0A9J6BAL4</accession>
<feature type="region of interest" description="Disordered" evidence="1">
    <location>
        <begin position="28"/>
        <end position="48"/>
    </location>
</feature>
<dbReference type="GO" id="GO:0005667">
    <property type="term" value="C:transcription regulator complex"/>
    <property type="evidence" value="ECO:0007669"/>
    <property type="project" value="TreeGrafter"/>
</dbReference>
<protein>
    <recommendedName>
        <fullName evidence="2">Activating transcription factor 7-interacting protein Fn3 domain-containing protein</fullName>
    </recommendedName>
</protein>
<organism evidence="3 4">
    <name type="scientific">Polypedilum vanderplanki</name>
    <name type="common">Sleeping chironomid midge</name>
    <dbReference type="NCBI Taxonomy" id="319348"/>
    <lineage>
        <taxon>Eukaryota</taxon>
        <taxon>Metazoa</taxon>
        <taxon>Ecdysozoa</taxon>
        <taxon>Arthropoda</taxon>
        <taxon>Hexapoda</taxon>
        <taxon>Insecta</taxon>
        <taxon>Pterygota</taxon>
        <taxon>Neoptera</taxon>
        <taxon>Endopterygota</taxon>
        <taxon>Diptera</taxon>
        <taxon>Nematocera</taxon>
        <taxon>Chironomoidea</taxon>
        <taxon>Chironomidae</taxon>
        <taxon>Chironominae</taxon>
        <taxon>Polypedilum</taxon>
        <taxon>Polypedilum</taxon>
    </lineage>
</organism>
<dbReference type="InterPro" id="IPR026085">
    <property type="entry name" value="ATF7-int"/>
</dbReference>
<dbReference type="EMBL" id="JADBJN010000004">
    <property type="protein sequence ID" value="KAG5666646.1"/>
    <property type="molecule type" value="Genomic_DNA"/>
</dbReference>
<dbReference type="Proteomes" id="UP001107558">
    <property type="component" value="Chromosome 4"/>
</dbReference>